<gene>
    <name evidence="4" type="ordered locus">AXX17_At1g52500</name>
</gene>
<feature type="domain" description="Disease resistance protein winged helix" evidence="3">
    <location>
        <begin position="54"/>
        <end position="125"/>
    </location>
</feature>
<evidence type="ECO:0000259" key="3">
    <source>
        <dbReference type="Pfam" id="PF23559"/>
    </source>
</evidence>
<dbReference type="Gene3D" id="1.10.10.10">
    <property type="entry name" value="Winged helix-like DNA-binding domain superfamily/Winged helix DNA-binding domain"/>
    <property type="match status" value="1"/>
</dbReference>
<dbReference type="InterPro" id="IPR058922">
    <property type="entry name" value="WHD_DRP"/>
</dbReference>
<accession>A0A178WF99</accession>
<dbReference type="InterPro" id="IPR036388">
    <property type="entry name" value="WH-like_DNA-bd_sf"/>
</dbReference>
<evidence type="ECO:0000256" key="2">
    <source>
        <dbReference type="ARBA" id="ARBA00022821"/>
    </source>
</evidence>
<dbReference type="AlphaFoldDB" id="A0A178WF99"/>
<dbReference type="GO" id="GO:0006952">
    <property type="term" value="P:defense response"/>
    <property type="evidence" value="ECO:0007669"/>
    <property type="project" value="UniProtKB-KW"/>
</dbReference>
<evidence type="ECO:0000313" key="4">
    <source>
        <dbReference type="EMBL" id="OAP15742.1"/>
    </source>
</evidence>
<protein>
    <recommendedName>
        <fullName evidence="3">Disease resistance protein winged helix domain-containing protein</fullName>
    </recommendedName>
</protein>
<evidence type="ECO:0000313" key="5">
    <source>
        <dbReference type="Proteomes" id="UP000078284"/>
    </source>
</evidence>
<evidence type="ECO:0000256" key="1">
    <source>
        <dbReference type="ARBA" id="ARBA00022737"/>
    </source>
</evidence>
<proteinExistence type="predicted"/>
<keyword evidence="1" id="KW-0677">Repeat</keyword>
<dbReference type="PANTHER" id="PTHR23155">
    <property type="entry name" value="DISEASE RESISTANCE PROTEIN RP"/>
    <property type="match status" value="1"/>
</dbReference>
<sequence>MIGEDYLRILDLIIVGGRTNFNDDNNNTCNYVLSLSFEELPSYLKHCFLYLAHFPEDYKIKVENLSYYWAAEGIFQPRHYDGETIRDVGDSYMDELVRRNMVISERDVETERFETCHLHDMMREVCLLKAKKKTSYKLPVPPFNCKLAVYCHISQACLPISYYFTC</sequence>
<organism evidence="4 5">
    <name type="scientific">Arabidopsis thaliana</name>
    <name type="common">Mouse-ear cress</name>
    <dbReference type="NCBI Taxonomy" id="3702"/>
    <lineage>
        <taxon>Eukaryota</taxon>
        <taxon>Viridiplantae</taxon>
        <taxon>Streptophyta</taxon>
        <taxon>Embryophyta</taxon>
        <taxon>Tracheophyta</taxon>
        <taxon>Spermatophyta</taxon>
        <taxon>Magnoliopsida</taxon>
        <taxon>eudicotyledons</taxon>
        <taxon>Gunneridae</taxon>
        <taxon>Pentapetalae</taxon>
        <taxon>rosids</taxon>
        <taxon>malvids</taxon>
        <taxon>Brassicales</taxon>
        <taxon>Brassicaceae</taxon>
        <taxon>Camelineae</taxon>
        <taxon>Arabidopsis</taxon>
    </lineage>
</organism>
<dbReference type="Proteomes" id="UP000078284">
    <property type="component" value="Chromosome 1"/>
</dbReference>
<dbReference type="PANTHER" id="PTHR23155:SF1185">
    <property type="entry name" value="DISEASE RESISTANCE RPP8-LIKE PROTEIN 3-RELATED"/>
    <property type="match status" value="1"/>
</dbReference>
<reference evidence="5" key="1">
    <citation type="journal article" date="2016" name="Proc. Natl. Acad. Sci. U.S.A.">
        <title>Chromosome-level assembly of Arabidopsis thaliana Ler reveals the extent of translocation and inversion polymorphisms.</title>
        <authorList>
            <person name="Zapata L."/>
            <person name="Ding J."/>
            <person name="Willing E.M."/>
            <person name="Hartwig B."/>
            <person name="Bezdan D."/>
            <person name="Jiao W.B."/>
            <person name="Patel V."/>
            <person name="Velikkakam James G."/>
            <person name="Koornneef M."/>
            <person name="Ossowski S."/>
            <person name="Schneeberger K."/>
        </authorList>
    </citation>
    <scope>NUCLEOTIDE SEQUENCE [LARGE SCALE GENOMIC DNA]</scope>
    <source>
        <strain evidence="5">cv. Landsberg erecta</strain>
    </source>
</reference>
<keyword evidence="2" id="KW-0611">Plant defense</keyword>
<name>A0A178WF99_ARATH</name>
<dbReference type="FunFam" id="1.10.10.10:FF:000322">
    <property type="entry name" value="Probable disease resistance protein At1g63360"/>
    <property type="match status" value="1"/>
</dbReference>
<dbReference type="InterPro" id="IPR044974">
    <property type="entry name" value="Disease_R_plants"/>
</dbReference>
<dbReference type="EMBL" id="LUHQ01000001">
    <property type="protein sequence ID" value="OAP15742.1"/>
    <property type="molecule type" value="Genomic_DNA"/>
</dbReference>
<comment type="caution">
    <text evidence="4">The sequence shown here is derived from an EMBL/GenBank/DDBJ whole genome shotgun (WGS) entry which is preliminary data.</text>
</comment>
<dbReference type="Pfam" id="PF23559">
    <property type="entry name" value="WHD_DRP"/>
    <property type="match status" value="1"/>
</dbReference>